<sequence>MDVIELIERRKFKQLYKHVKGKKLDNFFFCIYRYNNLYKGKNEYLLKIWKLIINKPEYANIYNDMSIVNFKYVCDFFTYELNTKKNYEQDEYTNMCANELGEKKNIYIAKIFLKQLVDIIKYQANKLNDILKDDNNENRIKNINCSEEIEEIWWNHNNLIVINENREFDFLFNITHTLIYNSYITNVVVDMLKISYININECFLKYILYTIYNVYIKNKDILFFYFIIYKKLKKIKNNIINSKSLLIYWKIVKYIRKQKNILKTIQSFKILRHFFLNICDKNLISNFVKYIFEYLKNRLIILYGTNWEHEFIFLQKKTNISDEIYNDFSEFSFFVYLSIRDLNSNNKSLFNFDLKQIKNIVKADQINLLNIYMILNYINNSNLDNYLKLKYSICIVLKNLSQNEFVTKNTNIVFFSHLEKLIKSEINKNVETKNSDHNTEVVSNSFSECVENSLSYRQNFRQQISECIHNVLKSNNSLICDEIKRENFMSSQSVLKYIYIIFYNMLNKKGNLFVNRYDNKNENDENEENMKQHIYNYTYFSDVNYSNFEFLNKHENKNKYFIIISLLIHINIIKIDDIWNIKLLNNIKNNYFFNLLNFFKLKKKYTLFFLTISKVLKVNPQLIVAFSKCEKEMFGDVNKNEEIIFLNNFYASIQRNNENKLNFKMIIIINEKYIKDVLKKQQQIYDYNISETKLIDTITFLLIFSLTKNIYKLPLNISKYILKEILKYLSKPIHDVKKRINEYFDNMCLRIVFYIFEFIYIISCHIYYSNDIEKLENYNKEFYIFSFFFNLIDVYIKFIDKYNKKNNTCIYSLLNYKFCQFFLLFFDFKVCNKNLNFADVFSSTSNNFADVFSSTSNKFTDLFSPTSNKFTDLFSSTSSLSSTKKSANRKLNWVGNKRNSLVYIEDMGLFSEYYDKYHDKCTELQKSKKKLNHIGKNGDNSDNSDKNNFDEVYTSYAISILFKFIKNNNPQIMCYLYILLLYAISNIHTTASYRYRELNYLIFLHILPWKQSFNYSIMDRKLSSFFFQKFYESVQNLLPEIVVENFSPFPDFEKEKKQNSKIFLEMNYESDEIGNVKNNSKNEYTHNCNKKNITSKINLNKMTTIYEQVIKINKAVINIFFSKSDNEKMINDLITLHTSNNLLRNSILITNFINIIFLKKEIKEKNVLELIQNIFNDQVTSYYISIFQNPLNFFLKCSKKICEILIRYNFMDNLIFFIFTKLNNYLLLIPPKLFQDDYLPLNIEDIISLQETSMAQFIINIDSEIKNDCLENLKECSSFDSKQTSSNDENTQLTLELKKKKKIKYIFSNLTYFLKKMNIIANTLNVTTLNSLYESGFNSKSAFYLSFYINEHNFSNIFYYLNNNIVAIINENFNLEDNINYYEHVHIKNTTFTLTPYNILDKTLFYFQIVIFYLIINANNKLIDISKYTETICTYFTNCLELHSKPYISKFLISITQILVQYFYFFPSLIPNILPTLSKPNNYQKELSNHLSNFQKKITRILEMSYKYGSGKKEP</sequence>
<evidence type="ECO:0000256" key="1">
    <source>
        <dbReference type="SAM" id="Phobius"/>
    </source>
</evidence>
<reference evidence="2 3" key="1">
    <citation type="submission" date="2013-11" db="EMBL/GenBank/DDBJ databases">
        <title>The Genome Sequence of Plasmodium yoelii 17X.</title>
        <authorList>
            <consortium name="The Broad Institute Genomics Platform"/>
            <consortium name="The Broad Institute Genome Sequencing Center for Infectious Disease"/>
            <person name="Neafsey D."/>
            <person name="Adams J."/>
            <person name="Walker B."/>
            <person name="Young S.K."/>
            <person name="Zeng Q."/>
            <person name="Gargeya S."/>
            <person name="Fitzgerald M."/>
            <person name="Haas B."/>
            <person name="Abouelleil A."/>
            <person name="Alvarado L."/>
            <person name="Chapman S.B."/>
            <person name="Gainer-Dewar J."/>
            <person name="Goldberg J."/>
            <person name="Griggs A."/>
            <person name="Gujja S."/>
            <person name="Hansen M."/>
            <person name="Howarth C."/>
            <person name="Imamovic A."/>
            <person name="Ireland A."/>
            <person name="Larimer J."/>
            <person name="McCowan C."/>
            <person name="Murphy C."/>
            <person name="Pearson M."/>
            <person name="Poon T.W."/>
            <person name="Priest M."/>
            <person name="Roberts A."/>
            <person name="Saif S."/>
            <person name="Shea T."/>
            <person name="Sykes S."/>
            <person name="Wortman J."/>
            <person name="Nusbaum C."/>
            <person name="Birren B."/>
        </authorList>
    </citation>
    <scope>NUCLEOTIDE SEQUENCE [LARGE SCALE GENOMIC DNA]</scope>
    <source>
        <strain evidence="2 3">17X</strain>
    </source>
</reference>
<accession>V7PT41</accession>
<keyword evidence="3" id="KW-1185">Reference proteome</keyword>
<dbReference type="Proteomes" id="UP000018538">
    <property type="component" value="Unassembled WGS sequence"/>
</dbReference>
<evidence type="ECO:0000313" key="3">
    <source>
        <dbReference type="Proteomes" id="UP000018538"/>
    </source>
</evidence>
<gene>
    <name evidence="2" type="ORF">YYC_01607</name>
</gene>
<dbReference type="OrthoDB" id="370850at2759"/>
<dbReference type="EMBL" id="KI635736">
    <property type="protein sequence ID" value="ETB61792.1"/>
    <property type="molecule type" value="Genomic_DNA"/>
</dbReference>
<organism evidence="2 3">
    <name type="scientific">Plasmodium yoelii 17X</name>
    <dbReference type="NCBI Taxonomy" id="1323249"/>
    <lineage>
        <taxon>Eukaryota</taxon>
        <taxon>Sar</taxon>
        <taxon>Alveolata</taxon>
        <taxon>Apicomplexa</taxon>
        <taxon>Aconoidasida</taxon>
        <taxon>Haemosporida</taxon>
        <taxon>Plasmodiidae</taxon>
        <taxon>Plasmodium</taxon>
        <taxon>Plasmodium (Vinckeia)</taxon>
    </lineage>
</organism>
<keyword evidence="1" id="KW-0812">Transmembrane</keyword>
<evidence type="ECO:0000313" key="2">
    <source>
        <dbReference type="EMBL" id="ETB61792.1"/>
    </source>
</evidence>
<keyword evidence="1" id="KW-1133">Transmembrane helix</keyword>
<proteinExistence type="predicted"/>
<name>V7PT41_PLAYE</name>
<feature type="transmembrane region" description="Helical" evidence="1">
    <location>
        <begin position="747"/>
        <end position="768"/>
    </location>
</feature>
<protein>
    <submittedName>
        <fullName evidence="2">Uncharacterized protein</fullName>
    </submittedName>
</protein>
<keyword evidence="1" id="KW-0472">Membrane</keyword>
<feature type="transmembrane region" description="Helical" evidence="1">
    <location>
        <begin position="780"/>
        <end position="796"/>
    </location>
</feature>